<protein>
    <recommendedName>
        <fullName evidence="2">Single-stranded-DNA-specific exonuclease RecJ</fullName>
    </recommendedName>
</protein>
<dbReference type="GO" id="GO:0006281">
    <property type="term" value="P:DNA repair"/>
    <property type="evidence" value="ECO:0007669"/>
    <property type="project" value="InterPro"/>
</dbReference>
<keyword evidence="10" id="KW-1185">Reference proteome</keyword>
<dbReference type="GO" id="GO:0006310">
    <property type="term" value="P:DNA recombination"/>
    <property type="evidence" value="ECO:0007669"/>
    <property type="project" value="InterPro"/>
</dbReference>
<keyword evidence="3" id="KW-0540">Nuclease</keyword>
<sequence length="568" mass="63568">MEIKKWIFEAIPNADVIDELSSAINVNAVLCQILIQRGITHFDQAKDFFRPELDQLNDPFSMKDMDVAVKRIQTAIKNKEHILVYGDYDVDGTTSVAMMHSFLTSIHPKVSYYIPDRYAEGYGISTQGIDYAVEQNCSLIISLDCGIKAVDKIAYANQKKIDFIICDHHLPGEHLPEAIAVLDPKRKDCQYPFKELSGCGVGFKLIQAYCIQNDIAEHRAFEFLDLVSVSIAADIVPVTGENRILAFYGLEKINFNPRPGIKALLEVSGLKGKITISHLVFQLGPKINAAGRIDHAHLAVKLLAAINEDEATIIASQISDKNNRRKDFDQNITLQALNKIASDETLKLAKATVLFQEDWHKGVIGIVASRCIEHYHRPTIILTESNGLATGSARSVKGFDIHAAIESCAELLSQFGGHTHAAGLTLPIENITAFTEKFNTIVNSTITEEQLQAKVHIDAYVCLDQITERFYHILSQMDPFGPGNMQPVFAARNLELFETPRILKDQHLKIIVKDKNGKQNLHAIGFGLAHFKDQLETAESFELAFTIQENEYNGYKSLQLYLKDIRFE</sequence>
<name>A0A935CCZ8_9BACT</name>
<dbReference type="GO" id="GO:0008409">
    <property type="term" value="F:5'-3' exonuclease activity"/>
    <property type="evidence" value="ECO:0007669"/>
    <property type="project" value="InterPro"/>
</dbReference>
<dbReference type="SUPFAM" id="SSF64182">
    <property type="entry name" value="DHH phosphoesterases"/>
    <property type="match status" value="1"/>
</dbReference>
<dbReference type="Gene3D" id="3.90.1640.30">
    <property type="match status" value="1"/>
</dbReference>
<evidence type="ECO:0000259" key="7">
    <source>
        <dbReference type="Pfam" id="PF02272"/>
    </source>
</evidence>
<dbReference type="Pfam" id="PF17768">
    <property type="entry name" value="RecJ_OB"/>
    <property type="match status" value="1"/>
</dbReference>
<proteinExistence type="inferred from homology"/>
<evidence type="ECO:0000256" key="3">
    <source>
        <dbReference type="ARBA" id="ARBA00022722"/>
    </source>
</evidence>
<keyword evidence="4" id="KW-0378">Hydrolase</keyword>
<organism evidence="9 10">
    <name type="scientific">Marivirga aurantiaca</name>
    <dbReference type="NCBI Taxonomy" id="2802615"/>
    <lineage>
        <taxon>Bacteria</taxon>
        <taxon>Pseudomonadati</taxon>
        <taxon>Bacteroidota</taxon>
        <taxon>Cytophagia</taxon>
        <taxon>Cytophagales</taxon>
        <taxon>Marivirgaceae</taxon>
        <taxon>Marivirga</taxon>
    </lineage>
</organism>
<dbReference type="Pfam" id="PF01368">
    <property type="entry name" value="DHH"/>
    <property type="match status" value="1"/>
</dbReference>
<dbReference type="InterPro" id="IPR038763">
    <property type="entry name" value="DHH_sf"/>
</dbReference>
<keyword evidence="5 9" id="KW-0269">Exonuclease</keyword>
<dbReference type="InterPro" id="IPR003156">
    <property type="entry name" value="DHHA1_dom"/>
</dbReference>
<evidence type="ECO:0000313" key="10">
    <source>
        <dbReference type="Proteomes" id="UP000611723"/>
    </source>
</evidence>
<accession>A0A935CCZ8</accession>
<dbReference type="InterPro" id="IPR001667">
    <property type="entry name" value="DDH_dom"/>
</dbReference>
<dbReference type="EMBL" id="JAEQBW010000008">
    <property type="protein sequence ID" value="MBK6266443.1"/>
    <property type="molecule type" value="Genomic_DNA"/>
</dbReference>
<evidence type="ECO:0000256" key="1">
    <source>
        <dbReference type="ARBA" id="ARBA00005915"/>
    </source>
</evidence>
<dbReference type="NCBIfam" id="TIGR00644">
    <property type="entry name" value="recJ"/>
    <property type="match status" value="1"/>
</dbReference>
<reference evidence="9" key="1">
    <citation type="submission" date="2021-01" db="EMBL/GenBank/DDBJ databases">
        <title>Marivirga aurantiaca sp. nov., isolated from intertidal surface sediments.</title>
        <authorList>
            <person name="Zhang M."/>
        </authorList>
    </citation>
    <scope>NUCLEOTIDE SEQUENCE</scope>
    <source>
        <strain evidence="9">S37H4</strain>
    </source>
</reference>
<dbReference type="InterPro" id="IPR004610">
    <property type="entry name" value="RecJ"/>
</dbReference>
<dbReference type="Pfam" id="PF02272">
    <property type="entry name" value="DHHA1"/>
    <property type="match status" value="1"/>
</dbReference>
<dbReference type="InterPro" id="IPR041122">
    <property type="entry name" value="RecJ_OB"/>
</dbReference>
<dbReference type="PANTHER" id="PTHR30255">
    <property type="entry name" value="SINGLE-STRANDED-DNA-SPECIFIC EXONUCLEASE RECJ"/>
    <property type="match status" value="1"/>
</dbReference>
<comment type="caution">
    <text evidence="9">The sequence shown here is derived from an EMBL/GenBank/DDBJ whole genome shotgun (WGS) entry which is preliminary data.</text>
</comment>
<evidence type="ECO:0000256" key="5">
    <source>
        <dbReference type="ARBA" id="ARBA00022839"/>
    </source>
</evidence>
<evidence type="ECO:0000256" key="2">
    <source>
        <dbReference type="ARBA" id="ARBA00019841"/>
    </source>
</evidence>
<gene>
    <name evidence="9" type="primary">recJ</name>
    <name evidence="9" type="ORF">JKA74_15465</name>
</gene>
<dbReference type="PANTHER" id="PTHR30255:SF2">
    <property type="entry name" value="SINGLE-STRANDED-DNA-SPECIFIC EXONUCLEASE RECJ"/>
    <property type="match status" value="1"/>
</dbReference>
<comment type="similarity">
    <text evidence="1">Belongs to the RecJ family.</text>
</comment>
<feature type="domain" description="RecJ OB" evidence="8">
    <location>
        <begin position="457"/>
        <end position="564"/>
    </location>
</feature>
<feature type="domain" description="DHHA1" evidence="7">
    <location>
        <begin position="351"/>
        <end position="443"/>
    </location>
</feature>
<feature type="domain" description="DDH" evidence="6">
    <location>
        <begin position="81"/>
        <end position="228"/>
    </location>
</feature>
<evidence type="ECO:0000313" key="9">
    <source>
        <dbReference type="EMBL" id="MBK6266443.1"/>
    </source>
</evidence>
<dbReference type="AlphaFoldDB" id="A0A935CCZ8"/>
<dbReference type="InterPro" id="IPR051673">
    <property type="entry name" value="SSDNA_exonuclease_RecJ"/>
</dbReference>
<dbReference type="GO" id="GO:0003676">
    <property type="term" value="F:nucleic acid binding"/>
    <property type="evidence" value="ECO:0007669"/>
    <property type="project" value="InterPro"/>
</dbReference>
<dbReference type="Proteomes" id="UP000611723">
    <property type="component" value="Unassembled WGS sequence"/>
</dbReference>
<dbReference type="Gene3D" id="3.10.310.30">
    <property type="match status" value="1"/>
</dbReference>
<evidence type="ECO:0000259" key="6">
    <source>
        <dbReference type="Pfam" id="PF01368"/>
    </source>
</evidence>
<evidence type="ECO:0000256" key="4">
    <source>
        <dbReference type="ARBA" id="ARBA00022801"/>
    </source>
</evidence>
<evidence type="ECO:0000259" key="8">
    <source>
        <dbReference type="Pfam" id="PF17768"/>
    </source>
</evidence>
<dbReference type="RefSeq" id="WP_201432126.1">
    <property type="nucleotide sequence ID" value="NZ_JAEQBW010000008.1"/>
</dbReference>